<dbReference type="SUPFAM" id="SSF159659">
    <property type="entry name" value="Cgl1923-like"/>
    <property type="match status" value="1"/>
</dbReference>
<evidence type="ECO:0000313" key="2">
    <source>
        <dbReference type="EMBL" id="SFB64983.1"/>
    </source>
</evidence>
<protein>
    <submittedName>
        <fullName evidence="2">PAC2 family protein</fullName>
    </submittedName>
</protein>
<reference evidence="3" key="1">
    <citation type="submission" date="2016-10" db="EMBL/GenBank/DDBJ databases">
        <authorList>
            <person name="Varghese N."/>
            <person name="Submissions S."/>
        </authorList>
    </citation>
    <scope>NUCLEOTIDE SEQUENCE [LARGE SCALE GENOMIC DNA]</scope>
    <source>
        <strain evidence="3">CGMCC 4.3568</strain>
    </source>
</reference>
<dbReference type="Pfam" id="PF09754">
    <property type="entry name" value="PAC2"/>
    <property type="match status" value="1"/>
</dbReference>
<evidence type="ECO:0000256" key="1">
    <source>
        <dbReference type="SAM" id="MobiDB-lite"/>
    </source>
</evidence>
<gene>
    <name evidence="2" type="ORF">SAMN05216266_1522</name>
</gene>
<dbReference type="EMBL" id="FOKG01000052">
    <property type="protein sequence ID" value="SFB64983.1"/>
    <property type="molecule type" value="Genomic_DNA"/>
</dbReference>
<dbReference type="STRING" id="490629.SAMN05216266_1522"/>
<dbReference type="InterPro" id="IPR038389">
    <property type="entry name" value="PSMG2_sf"/>
</dbReference>
<keyword evidence="3" id="KW-1185">Reference proteome</keyword>
<dbReference type="Proteomes" id="UP000243799">
    <property type="component" value="Unassembled WGS sequence"/>
</dbReference>
<dbReference type="AlphaFoldDB" id="A0A1I1CX63"/>
<sequence length="361" mass="39300">MSKPPYETPANEPDPAREHSAREAELAERGDQPGASVPPGETPPADGEQAEAADTAGTGKSDDLGDSAEFAGDERDSDTEGAETGDPKPVMVVAFEGWNDAGDAASTAIEHLQLNWDASPLAELDPDDYYDFQVSRPTVRMVDGVTRRVEWPTTRLVICHPQGYDREVVLVQGPEPNMRWRAFCAELLDHVEKLQISTVVTLGALLADTAHTRPVPVTGTAFDAQAAARYGLERNRYQGPTGIVGVFQDACVRAGIPAVSVWAAVPHYVSHPPSPKATLALLHKLEDVLDVEIPLGALPEQAEEWQRTVSEMADEDEEISDYVRSLEERGDAEITLDENSGDKIAAEFERYLRRRRPDGPG</sequence>
<dbReference type="InterPro" id="IPR019151">
    <property type="entry name" value="Proteasome_assmbl_chaperone_2"/>
</dbReference>
<organism evidence="2 3">
    <name type="scientific">Amycolatopsis marina</name>
    <dbReference type="NCBI Taxonomy" id="490629"/>
    <lineage>
        <taxon>Bacteria</taxon>
        <taxon>Bacillati</taxon>
        <taxon>Actinomycetota</taxon>
        <taxon>Actinomycetes</taxon>
        <taxon>Pseudonocardiales</taxon>
        <taxon>Pseudonocardiaceae</taxon>
        <taxon>Amycolatopsis</taxon>
    </lineage>
</organism>
<evidence type="ECO:0000313" key="3">
    <source>
        <dbReference type="Proteomes" id="UP000243799"/>
    </source>
</evidence>
<feature type="compositionally biased region" description="Basic and acidic residues" evidence="1">
    <location>
        <begin position="14"/>
        <end position="31"/>
    </location>
</feature>
<proteinExistence type="predicted"/>
<feature type="region of interest" description="Disordered" evidence="1">
    <location>
        <begin position="1"/>
        <end position="89"/>
    </location>
</feature>
<name>A0A1I1CX63_9PSEU</name>
<accession>A0A1I1CX63</accession>
<dbReference type="Gene3D" id="3.40.50.10900">
    <property type="entry name" value="PAC-like subunit"/>
    <property type="match status" value="1"/>
</dbReference>